<reference evidence="2 3" key="1">
    <citation type="submission" date="2020-08" db="EMBL/GenBank/DDBJ databases">
        <title>Sequencing the genomes of 1000 actinobacteria strains.</title>
        <authorList>
            <person name="Klenk H.-P."/>
        </authorList>
    </citation>
    <scope>NUCLEOTIDE SEQUENCE [LARGE SCALE GENOMIC DNA]</scope>
    <source>
        <strain evidence="2 3">DSM 45362</strain>
    </source>
</reference>
<dbReference type="EMBL" id="JACHMN010000002">
    <property type="protein sequence ID" value="MBB5870584.1"/>
    <property type="molecule type" value="Genomic_DNA"/>
</dbReference>
<evidence type="ECO:0000313" key="2">
    <source>
        <dbReference type="EMBL" id="MBB5870584.1"/>
    </source>
</evidence>
<feature type="transmembrane region" description="Helical" evidence="1">
    <location>
        <begin position="17"/>
        <end position="36"/>
    </location>
</feature>
<feature type="transmembrane region" description="Helical" evidence="1">
    <location>
        <begin position="42"/>
        <end position="64"/>
    </location>
</feature>
<evidence type="ECO:0000256" key="1">
    <source>
        <dbReference type="SAM" id="Phobius"/>
    </source>
</evidence>
<proteinExistence type="predicted"/>
<keyword evidence="3" id="KW-1185">Reference proteome</keyword>
<keyword evidence="1" id="KW-1133">Transmembrane helix</keyword>
<gene>
    <name evidence="2" type="ORF">F4553_003963</name>
</gene>
<comment type="caution">
    <text evidence="2">The sequence shown here is derived from an EMBL/GenBank/DDBJ whole genome shotgun (WGS) entry which is preliminary data.</text>
</comment>
<name>A0A841BQR1_9ACTN</name>
<sequence>MVTVLETRVHQTSARNARLAFILTAAVTGVIALAVASEYMHALLAAFVAAAVGAVTGGVVWCVVRAWKLLRVIWWWLPEIVFAVVAGLSWQALADATNLVVRLLVLTVVVGVPAGWPPLRRKVVAWVWCLIIRHRLRMCFTQFITTNRSGSLPLIMWARPTPVGERVRVLLRPGLSLTTLQAQAERLAVACYATSVLIERVGGNAAYLRLDIKRREVLDRTIVSPLADMVDPDVPVAARKPGILPTALNLADVPDDELIPVAVYRPSSKDKAAQVNGTKTTTQAVVDDTDEWI</sequence>
<organism evidence="2 3">
    <name type="scientific">Allocatelliglobosispora scoriae</name>
    <dbReference type="NCBI Taxonomy" id="643052"/>
    <lineage>
        <taxon>Bacteria</taxon>
        <taxon>Bacillati</taxon>
        <taxon>Actinomycetota</taxon>
        <taxon>Actinomycetes</taxon>
        <taxon>Micromonosporales</taxon>
        <taxon>Micromonosporaceae</taxon>
        <taxon>Allocatelliglobosispora</taxon>
    </lineage>
</organism>
<feature type="transmembrane region" description="Helical" evidence="1">
    <location>
        <begin position="73"/>
        <end position="93"/>
    </location>
</feature>
<keyword evidence="1" id="KW-0472">Membrane</keyword>
<dbReference type="Proteomes" id="UP000587527">
    <property type="component" value="Unassembled WGS sequence"/>
</dbReference>
<dbReference type="AlphaFoldDB" id="A0A841BQR1"/>
<keyword evidence="1" id="KW-0812">Transmembrane</keyword>
<accession>A0A841BQR1</accession>
<evidence type="ECO:0000313" key="3">
    <source>
        <dbReference type="Proteomes" id="UP000587527"/>
    </source>
</evidence>
<protein>
    <submittedName>
        <fullName evidence="2">Uncharacterized protein</fullName>
    </submittedName>
</protein>
<feature type="transmembrane region" description="Helical" evidence="1">
    <location>
        <begin position="99"/>
        <end position="116"/>
    </location>
</feature>